<dbReference type="PRINTS" id="PR00344">
    <property type="entry name" value="BCTRLSENSOR"/>
</dbReference>
<feature type="domain" description="Histidine kinase" evidence="6">
    <location>
        <begin position="353"/>
        <end position="566"/>
    </location>
</feature>
<keyword evidence="5" id="KW-0472">Membrane</keyword>
<reference evidence="7 8" key="1">
    <citation type="submission" date="2020-07" db="EMBL/GenBank/DDBJ databases">
        <title>Description of Kordia aestuariivivens sp. nov., isolated from a tidal flat.</title>
        <authorList>
            <person name="Park S."/>
            <person name="Yoon J.-H."/>
        </authorList>
    </citation>
    <scope>NUCLEOTIDE SEQUENCE [LARGE SCALE GENOMIC DNA]</scope>
    <source>
        <strain evidence="7 8">YSTF-M3</strain>
    </source>
</reference>
<proteinExistence type="predicted"/>
<sequence length="568" mass="65562">MKTINYFIYILFLLIFNTTFGQNSYIDEWFSTYCEYCKANTKTQQKVNVTASAWHNAHVSFAKKDYKEAKRYVLNDRETNDTLKLLLEKHILVQLEVENEAKNYFLSISNTPNKSLKQFVYKSLGKLYFDQQKYDSTISYYDKAIAIPITQTHYFKTEIFESEAFIYLSKRNYKASDSLSQKVLQLYKKNNDSLQIARTYSNLGNLYFEQYKDNIAKKYFDSAYNFSKPLKDLELKSQITYNMYLTSEVFKEHKKAINYLKEYTILKDSLQKQNTIWQVAKEKETFSIAQKQAEVDIQTEQRNTFIAISIAILLVLLIVFIFYRKLARQHKVINQLNAKLNETNAVKNQLFTIIAHDLRSPVAQLKQTFQLRKVAENTTISSDKNVYKIIDSLSLLLDNLLNWALSQSDLLSVQKDWFPLWPILSQIEQQYGALIAEKNIEFHIKVPKSVLIFGDMEIFKIIIRNCLDNAIKFTPKGGKIVISGEIENESFTVFITDSGIGIPEKVLKSIFEIKSNKTQKDTSGRKSSGLGLMLTKSMIELNGGSIQIKSNPAGGTIVNISLPYKNVA</sequence>
<feature type="transmembrane region" description="Helical" evidence="5">
    <location>
        <begin position="305"/>
        <end position="323"/>
    </location>
</feature>
<dbReference type="InterPro" id="IPR003594">
    <property type="entry name" value="HATPase_dom"/>
</dbReference>
<evidence type="ECO:0000313" key="8">
    <source>
        <dbReference type="Proteomes" id="UP000619238"/>
    </source>
</evidence>
<dbReference type="SMART" id="SM00387">
    <property type="entry name" value="HATPase_c"/>
    <property type="match status" value="1"/>
</dbReference>
<evidence type="ECO:0000256" key="3">
    <source>
        <dbReference type="ARBA" id="ARBA00022553"/>
    </source>
</evidence>
<dbReference type="Gene3D" id="3.30.565.10">
    <property type="entry name" value="Histidine kinase-like ATPase, C-terminal domain"/>
    <property type="match status" value="1"/>
</dbReference>
<dbReference type="PANTHER" id="PTHR43547">
    <property type="entry name" value="TWO-COMPONENT HISTIDINE KINASE"/>
    <property type="match status" value="1"/>
</dbReference>
<dbReference type="SUPFAM" id="SSF55874">
    <property type="entry name" value="ATPase domain of HSP90 chaperone/DNA topoisomerase II/histidine kinase"/>
    <property type="match status" value="1"/>
</dbReference>
<keyword evidence="5" id="KW-0812">Transmembrane</keyword>
<evidence type="ECO:0000256" key="5">
    <source>
        <dbReference type="SAM" id="Phobius"/>
    </source>
</evidence>
<dbReference type="Gene3D" id="1.25.40.10">
    <property type="entry name" value="Tetratricopeptide repeat domain"/>
    <property type="match status" value="1"/>
</dbReference>
<keyword evidence="3" id="KW-0597">Phosphoprotein</keyword>
<dbReference type="Proteomes" id="UP000619238">
    <property type="component" value="Unassembled WGS sequence"/>
</dbReference>
<feature type="repeat" description="TPR" evidence="4">
    <location>
        <begin position="118"/>
        <end position="151"/>
    </location>
</feature>
<keyword evidence="8" id="KW-1185">Reference proteome</keyword>
<dbReference type="RefSeq" id="WP_187563510.1">
    <property type="nucleotide sequence ID" value="NZ_JACGWS010000011.1"/>
</dbReference>
<dbReference type="InterPro" id="IPR011990">
    <property type="entry name" value="TPR-like_helical_dom_sf"/>
</dbReference>
<protein>
    <recommendedName>
        <fullName evidence="2">histidine kinase</fullName>
        <ecNumber evidence="2">2.7.13.3</ecNumber>
    </recommendedName>
</protein>
<keyword evidence="4" id="KW-0802">TPR repeat</keyword>
<name>A0ABR7QD32_9FLAO</name>
<dbReference type="InterPro" id="IPR005467">
    <property type="entry name" value="His_kinase_dom"/>
</dbReference>
<accession>A0ABR7QD32</accession>
<dbReference type="InterPro" id="IPR004358">
    <property type="entry name" value="Sig_transdc_His_kin-like_C"/>
</dbReference>
<evidence type="ECO:0000313" key="7">
    <source>
        <dbReference type="EMBL" id="MBC8756477.1"/>
    </source>
</evidence>
<dbReference type="InterPro" id="IPR019734">
    <property type="entry name" value="TPR_rpt"/>
</dbReference>
<organism evidence="7 8">
    <name type="scientific">Kordia aestuariivivens</name>
    <dbReference type="NCBI Taxonomy" id="2759037"/>
    <lineage>
        <taxon>Bacteria</taxon>
        <taxon>Pseudomonadati</taxon>
        <taxon>Bacteroidota</taxon>
        <taxon>Flavobacteriia</taxon>
        <taxon>Flavobacteriales</taxon>
        <taxon>Flavobacteriaceae</taxon>
        <taxon>Kordia</taxon>
    </lineage>
</organism>
<evidence type="ECO:0000256" key="1">
    <source>
        <dbReference type="ARBA" id="ARBA00000085"/>
    </source>
</evidence>
<comment type="caution">
    <text evidence="7">The sequence shown here is derived from an EMBL/GenBank/DDBJ whole genome shotgun (WGS) entry which is preliminary data.</text>
</comment>
<dbReference type="CDD" id="cd00075">
    <property type="entry name" value="HATPase"/>
    <property type="match status" value="1"/>
</dbReference>
<dbReference type="SUPFAM" id="SSF47384">
    <property type="entry name" value="Homodimeric domain of signal transducing histidine kinase"/>
    <property type="match status" value="1"/>
</dbReference>
<dbReference type="InterPro" id="IPR036097">
    <property type="entry name" value="HisK_dim/P_sf"/>
</dbReference>
<evidence type="ECO:0000256" key="4">
    <source>
        <dbReference type="PROSITE-ProRule" id="PRU00339"/>
    </source>
</evidence>
<dbReference type="SUPFAM" id="SSF48452">
    <property type="entry name" value="TPR-like"/>
    <property type="match status" value="1"/>
</dbReference>
<dbReference type="PROSITE" id="PS50005">
    <property type="entry name" value="TPR"/>
    <property type="match status" value="1"/>
</dbReference>
<evidence type="ECO:0000256" key="2">
    <source>
        <dbReference type="ARBA" id="ARBA00012438"/>
    </source>
</evidence>
<dbReference type="Gene3D" id="1.10.287.130">
    <property type="match status" value="1"/>
</dbReference>
<dbReference type="InterPro" id="IPR036890">
    <property type="entry name" value="HATPase_C_sf"/>
</dbReference>
<dbReference type="SMART" id="SM00028">
    <property type="entry name" value="TPR"/>
    <property type="match status" value="2"/>
</dbReference>
<dbReference type="PANTHER" id="PTHR43547:SF2">
    <property type="entry name" value="HYBRID SIGNAL TRANSDUCTION HISTIDINE KINASE C"/>
    <property type="match status" value="1"/>
</dbReference>
<gene>
    <name evidence="7" type="ORF">H2O64_17520</name>
</gene>
<dbReference type="PROSITE" id="PS50109">
    <property type="entry name" value="HIS_KIN"/>
    <property type="match status" value="1"/>
</dbReference>
<comment type="catalytic activity">
    <reaction evidence="1">
        <text>ATP + protein L-histidine = ADP + protein N-phospho-L-histidine.</text>
        <dbReference type="EC" id="2.7.13.3"/>
    </reaction>
</comment>
<dbReference type="Pfam" id="PF02518">
    <property type="entry name" value="HATPase_c"/>
    <property type="match status" value="1"/>
</dbReference>
<dbReference type="EC" id="2.7.13.3" evidence="2"/>
<evidence type="ECO:0000259" key="6">
    <source>
        <dbReference type="PROSITE" id="PS50109"/>
    </source>
</evidence>
<keyword evidence="5" id="KW-1133">Transmembrane helix</keyword>
<dbReference type="Pfam" id="PF13374">
    <property type="entry name" value="TPR_10"/>
    <property type="match status" value="1"/>
</dbReference>
<dbReference type="EMBL" id="JACGWS010000011">
    <property type="protein sequence ID" value="MBC8756477.1"/>
    <property type="molecule type" value="Genomic_DNA"/>
</dbReference>